<dbReference type="GO" id="GO:0030295">
    <property type="term" value="F:protein kinase activator activity"/>
    <property type="evidence" value="ECO:0007669"/>
    <property type="project" value="TreeGrafter"/>
</dbReference>
<feature type="domain" description="Autophagy protein ATG17-like" evidence="9">
    <location>
        <begin position="23"/>
        <end position="436"/>
    </location>
</feature>
<name>A0A165D368_9BASI</name>
<dbReference type="Pfam" id="PF04108">
    <property type="entry name" value="ATG17_like"/>
    <property type="match status" value="1"/>
</dbReference>
<keyword evidence="3 6" id="KW-0963">Cytoplasm</keyword>
<evidence type="ECO:0000256" key="3">
    <source>
        <dbReference type="ARBA" id="ARBA00022490"/>
    </source>
</evidence>
<dbReference type="InterPro" id="IPR045326">
    <property type="entry name" value="ATG17-like_dom"/>
</dbReference>
<feature type="coiled-coil region" evidence="7">
    <location>
        <begin position="401"/>
        <end position="428"/>
    </location>
</feature>
<evidence type="ECO:0000313" key="11">
    <source>
        <dbReference type="Proteomes" id="UP000076842"/>
    </source>
</evidence>
<accession>A0A165D368</accession>
<feature type="compositionally biased region" description="Gly residues" evidence="8">
    <location>
        <begin position="158"/>
        <end position="169"/>
    </location>
</feature>
<dbReference type="EMBL" id="KV424082">
    <property type="protein sequence ID" value="KZT51978.1"/>
    <property type="molecule type" value="Genomic_DNA"/>
</dbReference>
<sequence>MSLPSPPLPTLIPSLLLTSQHALSRGQQLCTHAHGLTLRSADLVLAALEGEARERWGRGALEGGLEGAGGVVKALGARRGKVLEEIRKWDILRDEATEALDSQLDRMAHMLVPPSMYALRRDGEAEGVDPFDEGEAEEDAVDGSGLETSAGSRDAGSSVGGRTKGGRNGKGGEGDRSRWKNLRDFVDEREVDELVERMEQDRTVLDEALRSPDVPTPHALTSALAHLRSSLPAPRPPLTPTLHALLSQQEDLTSTLSIALESLTTHYEQMQHADSDVRAGIMLEKEDVEVLVRDTQEVGPILEELEAATGQVALVGERLREAAGQRGDGAVEGAWEGLERIRMGMQDLAEHIAVIEETTAAILPVLNAHLAGVNSLQAHFQEVERAYHALVLEMARRAASREHAHGMIRELEAQLDAWRAEESRDREVFMEEAGEWLPEGLCPGMADPPERWDVRPAGLESGVDLPEDLVLALIRKSTA</sequence>
<evidence type="ECO:0000313" key="10">
    <source>
        <dbReference type="EMBL" id="KZT51978.1"/>
    </source>
</evidence>
<dbReference type="GO" id="GO:0034045">
    <property type="term" value="C:phagophore assembly site membrane"/>
    <property type="evidence" value="ECO:0007669"/>
    <property type="project" value="UniProtKB-SubCell"/>
</dbReference>
<protein>
    <recommendedName>
        <fullName evidence="2 6">Autophagy-related protein 17</fullName>
    </recommendedName>
</protein>
<feature type="region of interest" description="Disordered" evidence="8">
    <location>
        <begin position="126"/>
        <end position="178"/>
    </location>
</feature>
<keyword evidence="5" id="KW-0472">Membrane</keyword>
<dbReference type="Proteomes" id="UP000076842">
    <property type="component" value="Unassembled WGS sequence"/>
</dbReference>
<evidence type="ECO:0000256" key="4">
    <source>
        <dbReference type="ARBA" id="ARBA00023006"/>
    </source>
</evidence>
<evidence type="ECO:0000256" key="2">
    <source>
        <dbReference type="ARBA" id="ARBA00013806"/>
    </source>
</evidence>
<comment type="similarity">
    <text evidence="1 6">Belongs to the ATG17 family.</text>
</comment>
<dbReference type="STRING" id="1353952.A0A165D368"/>
<dbReference type="GO" id="GO:0000422">
    <property type="term" value="P:autophagy of mitochondrion"/>
    <property type="evidence" value="ECO:0007669"/>
    <property type="project" value="TreeGrafter"/>
</dbReference>
<evidence type="ECO:0000256" key="7">
    <source>
        <dbReference type="SAM" id="Coils"/>
    </source>
</evidence>
<evidence type="ECO:0000259" key="9">
    <source>
        <dbReference type="Pfam" id="PF04108"/>
    </source>
</evidence>
<comment type="function">
    <text evidence="6">Autophagy-specific protein that functions in response to autophagy-inducing signals as a scaffold to recruit other ATG proteins to organize preautophagosomal structure (PAS) formation. Modulates the timing and magnitude of the autophagy response, such as the size of the sequestering vesicles. Plays particularly a role in pexophagy and nucleophagy.</text>
</comment>
<evidence type="ECO:0000256" key="6">
    <source>
        <dbReference type="RuleBase" id="RU368080"/>
    </source>
</evidence>
<keyword evidence="7" id="KW-0175">Coiled coil</keyword>
<evidence type="ECO:0000256" key="5">
    <source>
        <dbReference type="ARBA" id="ARBA00023136"/>
    </source>
</evidence>
<keyword evidence="4 6" id="KW-0072">Autophagy</keyword>
<proteinExistence type="inferred from homology"/>
<reference evidence="10 11" key="1">
    <citation type="journal article" date="2016" name="Mol. Biol. Evol.">
        <title>Comparative Genomics of Early-Diverging Mushroom-Forming Fungi Provides Insights into the Origins of Lignocellulose Decay Capabilities.</title>
        <authorList>
            <person name="Nagy L.G."/>
            <person name="Riley R."/>
            <person name="Tritt A."/>
            <person name="Adam C."/>
            <person name="Daum C."/>
            <person name="Floudas D."/>
            <person name="Sun H."/>
            <person name="Yadav J.S."/>
            <person name="Pangilinan J."/>
            <person name="Larsson K.H."/>
            <person name="Matsuura K."/>
            <person name="Barry K."/>
            <person name="Labutti K."/>
            <person name="Kuo R."/>
            <person name="Ohm R.A."/>
            <person name="Bhattacharya S.S."/>
            <person name="Shirouzu T."/>
            <person name="Yoshinaga Y."/>
            <person name="Martin F.M."/>
            <person name="Grigoriev I.V."/>
            <person name="Hibbett D.S."/>
        </authorList>
    </citation>
    <scope>NUCLEOTIDE SEQUENCE [LARGE SCALE GENOMIC DNA]</scope>
    <source>
        <strain evidence="10 11">HHB12733</strain>
    </source>
</reference>
<dbReference type="InterPro" id="IPR007240">
    <property type="entry name" value="Atg17"/>
</dbReference>
<dbReference type="OrthoDB" id="1937984at2759"/>
<dbReference type="AlphaFoldDB" id="A0A165D368"/>
<evidence type="ECO:0000256" key="8">
    <source>
        <dbReference type="SAM" id="MobiDB-lite"/>
    </source>
</evidence>
<keyword evidence="11" id="KW-1185">Reference proteome</keyword>
<dbReference type="PANTHER" id="PTHR28005:SF1">
    <property type="entry name" value="AUTOPHAGY-RELATED PROTEIN 17"/>
    <property type="match status" value="1"/>
</dbReference>
<dbReference type="GO" id="GO:0034727">
    <property type="term" value="P:piecemeal microautophagy of the nucleus"/>
    <property type="evidence" value="ECO:0007669"/>
    <property type="project" value="TreeGrafter"/>
</dbReference>
<dbReference type="GO" id="GO:1990316">
    <property type="term" value="C:Atg1/ULK1 kinase complex"/>
    <property type="evidence" value="ECO:0007669"/>
    <property type="project" value="TreeGrafter"/>
</dbReference>
<dbReference type="PANTHER" id="PTHR28005">
    <property type="entry name" value="AUTOPHAGY-RELATED PROTEIN 17"/>
    <property type="match status" value="1"/>
</dbReference>
<dbReference type="GO" id="GO:0060090">
    <property type="term" value="F:molecular adaptor activity"/>
    <property type="evidence" value="ECO:0007669"/>
    <property type="project" value="TreeGrafter"/>
</dbReference>
<gene>
    <name evidence="10" type="ORF">CALCODRAFT_558300</name>
</gene>
<dbReference type="GO" id="GO:0000045">
    <property type="term" value="P:autophagosome assembly"/>
    <property type="evidence" value="ECO:0007669"/>
    <property type="project" value="TreeGrafter"/>
</dbReference>
<comment type="subcellular location">
    <subcellularLocation>
        <location evidence="6">Cytoplasm</location>
    </subcellularLocation>
    <subcellularLocation>
        <location evidence="6">Preautophagosomal structure membrane</location>
        <topology evidence="6">Peripheral membrane protein</topology>
    </subcellularLocation>
</comment>
<organism evidence="10 11">
    <name type="scientific">Calocera cornea HHB12733</name>
    <dbReference type="NCBI Taxonomy" id="1353952"/>
    <lineage>
        <taxon>Eukaryota</taxon>
        <taxon>Fungi</taxon>
        <taxon>Dikarya</taxon>
        <taxon>Basidiomycota</taxon>
        <taxon>Agaricomycotina</taxon>
        <taxon>Dacrymycetes</taxon>
        <taxon>Dacrymycetales</taxon>
        <taxon>Dacrymycetaceae</taxon>
        <taxon>Calocera</taxon>
    </lineage>
</organism>
<evidence type="ECO:0000256" key="1">
    <source>
        <dbReference type="ARBA" id="ARBA00006259"/>
    </source>
</evidence>
<feature type="compositionally biased region" description="Acidic residues" evidence="8">
    <location>
        <begin position="126"/>
        <end position="141"/>
    </location>
</feature>
<dbReference type="InParanoid" id="A0A165D368"/>